<gene>
    <name evidence="1" type="ordered locus">SNE_A01970</name>
</gene>
<dbReference type="InterPro" id="IPR016024">
    <property type="entry name" value="ARM-type_fold"/>
</dbReference>
<dbReference type="Pfam" id="PF03130">
    <property type="entry name" value="HEAT_PBS"/>
    <property type="match status" value="1"/>
</dbReference>
<reference key="1">
    <citation type="journal article" date="2011" name="Mol. Biol. Evol.">
        <title>Unity in variety -- the pan-genome of the Chlamydiae.</title>
        <authorList>
            <person name="Collingro A."/>
            <person name="Tischler P."/>
            <person name="Weinmaier T."/>
            <person name="Penz T."/>
            <person name="Heinz E."/>
            <person name="Brunham R.C."/>
            <person name="Read T.D."/>
            <person name="Bavoil P.M."/>
            <person name="Sachse K."/>
            <person name="Kahane S."/>
            <person name="Friedman M.G."/>
            <person name="Rattei T."/>
            <person name="Myers G.S.A."/>
            <person name="Horn M."/>
        </authorList>
    </citation>
    <scope>NUCLEOTIDE SEQUENCE</scope>
    <source>
        <strain>Z</strain>
    </source>
</reference>
<evidence type="ECO:0000313" key="1">
    <source>
        <dbReference type="EMBL" id="CCB88074.1"/>
    </source>
</evidence>
<dbReference type="Proteomes" id="UP000000496">
    <property type="component" value="Chromosome gsn.131"/>
</dbReference>
<dbReference type="Gene3D" id="1.25.10.10">
    <property type="entry name" value="Leucine-rich Repeat Variant"/>
    <property type="match status" value="1"/>
</dbReference>
<dbReference type="eggNOG" id="COG1413">
    <property type="taxonomic scope" value="Bacteria"/>
</dbReference>
<dbReference type="InterPro" id="IPR011989">
    <property type="entry name" value="ARM-like"/>
</dbReference>
<name>F8L5T2_SIMNZ</name>
<dbReference type="STRING" id="331113.SNE_A01970"/>
<organism evidence="1 2">
    <name type="scientific">Simkania negevensis (strain ATCC VR-1471 / DSM 27360 / Z)</name>
    <dbReference type="NCBI Taxonomy" id="331113"/>
    <lineage>
        <taxon>Bacteria</taxon>
        <taxon>Pseudomonadati</taxon>
        <taxon>Chlamydiota</taxon>
        <taxon>Chlamydiia</taxon>
        <taxon>Parachlamydiales</taxon>
        <taxon>Simkaniaceae</taxon>
        <taxon>Simkania</taxon>
    </lineage>
</organism>
<dbReference type="SUPFAM" id="SSF48371">
    <property type="entry name" value="ARM repeat"/>
    <property type="match status" value="1"/>
</dbReference>
<accession>F8L5T2</accession>
<dbReference type="InterPro" id="IPR004155">
    <property type="entry name" value="PBS_lyase_HEAT"/>
</dbReference>
<dbReference type="RefSeq" id="WP_013942541.1">
    <property type="nucleotide sequence ID" value="NC_015713.1"/>
</dbReference>
<sequence>MEAPHTPVIDAIDMEILMHRDAHFGGNFEVMIEYYEQNGVGVMPDFEVQQIKQLQNLEYELQQDLSDLYLPDPAKKIVEDSKKLYQSLRDVYSGDGQDLMPVLISDLILSEEMTPQAEIEALVDQKEAAVPALIHLLSSPSFYEPIFPGYGRAPIFAAKCLGRIQDERAIPPLFEAIGQENFFTDEEIIYALRAFGNQGKAFLINRLKSQPLSKDNEHAAIALSAFPEDEDIAKCALEVLQYDEILKRPTLATYLIFACHNLTDVNDQQAFIHVSKKEGLPKILLEEMQIIIRNWKKTT</sequence>
<keyword evidence="2" id="KW-1185">Reference proteome</keyword>
<dbReference type="EMBL" id="FR872582">
    <property type="protein sequence ID" value="CCB88074.1"/>
    <property type="molecule type" value="Genomic_DNA"/>
</dbReference>
<protein>
    <submittedName>
        <fullName evidence="1">Uncharacterized protein</fullName>
    </submittedName>
</protein>
<proteinExistence type="predicted"/>
<dbReference type="HOGENOM" id="CLU_930337_0_0_0"/>
<dbReference type="OrthoDB" id="20811at2"/>
<dbReference type="AlphaFoldDB" id="F8L5T2"/>
<evidence type="ECO:0000313" key="2">
    <source>
        <dbReference type="Proteomes" id="UP000000496"/>
    </source>
</evidence>
<dbReference type="KEGG" id="sng:SNE_A01970"/>
<reference evidence="1 2" key="2">
    <citation type="journal article" date="2011" name="Mol. Biol. Evol.">
        <title>Unity in variety--the pan-genome of the Chlamydiae.</title>
        <authorList>
            <person name="Collingro A."/>
            <person name="Tischler P."/>
            <person name="Weinmaier T."/>
            <person name="Penz T."/>
            <person name="Heinz E."/>
            <person name="Brunham R.C."/>
            <person name="Read T.D."/>
            <person name="Bavoil P.M."/>
            <person name="Sachse K."/>
            <person name="Kahane S."/>
            <person name="Friedman M.G."/>
            <person name="Rattei T."/>
            <person name="Myers G.S."/>
            <person name="Horn M."/>
        </authorList>
    </citation>
    <scope>NUCLEOTIDE SEQUENCE [LARGE SCALE GENOMIC DNA]</scope>
    <source>
        <strain evidence="2">ATCC VR-1471 / Z</strain>
    </source>
</reference>